<organism evidence="1">
    <name type="scientific">Candidatus Methanogaster sp. ANME-2c ERB4</name>
    <dbReference type="NCBI Taxonomy" id="2759911"/>
    <lineage>
        <taxon>Archaea</taxon>
        <taxon>Methanobacteriati</taxon>
        <taxon>Methanobacteriota</taxon>
        <taxon>Stenosarchaea group</taxon>
        <taxon>Methanomicrobia</taxon>
        <taxon>Methanosarcinales</taxon>
        <taxon>ANME-2 cluster</taxon>
        <taxon>Candidatus Methanogasteraceae</taxon>
        <taxon>Candidatus Methanogaster</taxon>
    </lineage>
</organism>
<accession>A0A7G9YDM3</accession>
<protein>
    <submittedName>
        <fullName evidence="1">Uncharacterized protein</fullName>
    </submittedName>
</protein>
<reference evidence="1" key="1">
    <citation type="submission" date="2020-06" db="EMBL/GenBank/DDBJ databases">
        <title>Unique genomic features of the anaerobic methanotrophic archaea.</title>
        <authorList>
            <person name="Chadwick G.L."/>
            <person name="Skennerton C.T."/>
            <person name="Laso-Perez R."/>
            <person name="Leu A.O."/>
            <person name="Speth D.R."/>
            <person name="Yu H."/>
            <person name="Morgan-Lang C."/>
            <person name="Hatzenpichler R."/>
            <person name="Goudeau D."/>
            <person name="Malmstrom R."/>
            <person name="Brazelton W.J."/>
            <person name="Woyke T."/>
            <person name="Hallam S.J."/>
            <person name="Tyson G.W."/>
            <person name="Wegener G."/>
            <person name="Boetius A."/>
            <person name="Orphan V."/>
        </authorList>
    </citation>
    <scope>NUCLEOTIDE SEQUENCE</scope>
</reference>
<sequence length="60" mass="6567">MEAVVALDSPIHLRGFCDHAATVLLQLRIDSADVLAADKCNSRYRCSYCDMIPVLPCDLG</sequence>
<dbReference type="EMBL" id="MT631168">
    <property type="protein sequence ID" value="QNO46107.1"/>
    <property type="molecule type" value="Genomic_DNA"/>
</dbReference>
<evidence type="ECO:0000313" key="1">
    <source>
        <dbReference type="EMBL" id="QNO46107.1"/>
    </source>
</evidence>
<proteinExistence type="predicted"/>
<gene>
    <name evidence="1" type="ORF">FAKCHJAF_00044</name>
</gene>
<name>A0A7G9YDM3_9EURY</name>
<dbReference type="AlphaFoldDB" id="A0A7G9YDM3"/>